<dbReference type="GO" id="GO:0015293">
    <property type="term" value="F:symporter activity"/>
    <property type="evidence" value="ECO:0007669"/>
    <property type="project" value="UniProtKB-KW"/>
</dbReference>
<feature type="transmembrane region" description="Helical" evidence="8">
    <location>
        <begin position="110"/>
        <end position="129"/>
    </location>
</feature>
<dbReference type="Pfam" id="PF01566">
    <property type="entry name" value="Nramp"/>
    <property type="match status" value="1"/>
</dbReference>
<evidence type="ECO:0000256" key="3">
    <source>
        <dbReference type="ARBA" id="ARBA00022692"/>
    </source>
</evidence>
<evidence type="ECO:0000256" key="4">
    <source>
        <dbReference type="ARBA" id="ARBA00022847"/>
    </source>
</evidence>
<dbReference type="GO" id="GO:0034755">
    <property type="term" value="P:iron ion transmembrane transport"/>
    <property type="evidence" value="ECO:0007669"/>
    <property type="project" value="TreeGrafter"/>
</dbReference>
<dbReference type="GO" id="GO:0005886">
    <property type="term" value="C:plasma membrane"/>
    <property type="evidence" value="ECO:0007669"/>
    <property type="project" value="TreeGrafter"/>
</dbReference>
<feature type="transmembrane region" description="Helical" evidence="8">
    <location>
        <begin position="315"/>
        <end position="341"/>
    </location>
</feature>
<evidence type="ECO:0000256" key="5">
    <source>
        <dbReference type="ARBA" id="ARBA00022989"/>
    </source>
</evidence>
<evidence type="ECO:0000256" key="7">
    <source>
        <dbReference type="SAM" id="MobiDB-lite"/>
    </source>
</evidence>
<dbReference type="GO" id="GO:0015086">
    <property type="term" value="F:cadmium ion transmembrane transporter activity"/>
    <property type="evidence" value="ECO:0007669"/>
    <property type="project" value="TreeGrafter"/>
</dbReference>
<evidence type="ECO:0000256" key="1">
    <source>
        <dbReference type="ARBA" id="ARBA00004141"/>
    </source>
</evidence>
<evidence type="ECO:0000256" key="6">
    <source>
        <dbReference type="ARBA" id="ARBA00023136"/>
    </source>
</evidence>
<keyword evidence="5 8" id="KW-1133">Transmembrane helix</keyword>
<keyword evidence="3 8" id="KW-0812">Transmembrane</keyword>
<organism evidence="9 10">
    <name type="scientific">Bradyrhizobium diazoefficiens</name>
    <dbReference type="NCBI Taxonomy" id="1355477"/>
    <lineage>
        <taxon>Bacteria</taxon>
        <taxon>Pseudomonadati</taxon>
        <taxon>Pseudomonadota</taxon>
        <taxon>Alphaproteobacteria</taxon>
        <taxon>Hyphomicrobiales</taxon>
        <taxon>Nitrobacteraceae</taxon>
        <taxon>Bradyrhizobium</taxon>
    </lineage>
</organism>
<comment type="subcellular location">
    <subcellularLocation>
        <location evidence="1">Membrane</location>
        <topology evidence="1">Multi-pass membrane protein</topology>
    </subcellularLocation>
</comment>
<evidence type="ECO:0000313" key="9">
    <source>
        <dbReference type="EMBL" id="BAR54144.1"/>
    </source>
</evidence>
<sequence>MNALKIRIRNSGRSALKHRPAKHDRADAPTKSEPTLLQRLGPGLVTGAADDDPSGIATYSQAGAQFGYGLLWTVFLTTPFMIAIQLVSAQIGRVTGKGLAANVMRIAPRWAVLALVAMLVAANTFNIAADIAAMAEALSLVIGGLNHEHALIFAAGSTLLQVFLPYRRYSPVLKFLTLALFAYVATAFTVEIPWSTALLAAVWPKANVSADYFMMVVAVLGTTISPYLFFWQASQEVEEMNQGKRDQPLREETRRGGAPEIARIKADTTFGMLLSNGIAFFIILTTAAVLNANGVTHINSATEAAEALRPLAGDFTFALFALGIIGTGLLAIPVLAGSAAYGVAEIFGWRATLEAKPDEAAGFYTIIAAATAIGFGLGFTGIDSIHMLVWSAVLNGIVAVPIMAMMMLIVSSRAIMGRFRARTWLVALGWLGTALMALAVLALLGSSVVG</sequence>
<feature type="transmembrane region" description="Helical" evidence="8">
    <location>
        <begin position="178"/>
        <end position="200"/>
    </location>
</feature>
<proteinExistence type="predicted"/>
<keyword evidence="2" id="KW-0813">Transport</keyword>
<dbReference type="InterPro" id="IPR001046">
    <property type="entry name" value="NRAMP_fam"/>
</dbReference>
<reference evidence="9 10" key="1">
    <citation type="submission" date="2014-11" db="EMBL/GenBank/DDBJ databases">
        <title>Symbiosis island explosion on the genome of extra-slow-growing strains of soybean bradyrhizobia with massive insertion sequences.</title>
        <authorList>
            <person name="Iida T."/>
            <person name="Minamisawa K."/>
        </authorList>
    </citation>
    <scope>NUCLEOTIDE SEQUENCE [LARGE SCALE GENOMIC DNA]</scope>
    <source>
        <strain evidence="9 10">NK6</strain>
    </source>
</reference>
<dbReference type="PANTHER" id="PTHR11706">
    <property type="entry name" value="SOLUTE CARRIER PROTEIN FAMILY 11 MEMBER"/>
    <property type="match status" value="1"/>
</dbReference>
<feature type="transmembrane region" description="Helical" evidence="8">
    <location>
        <begin position="388"/>
        <end position="411"/>
    </location>
</feature>
<protein>
    <submittedName>
        <fullName evidence="9">Putative manganese transport protein</fullName>
    </submittedName>
</protein>
<evidence type="ECO:0000256" key="8">
    <source>
        <dbReference type="SAM" id="Phobius"/>
    </source>
</evidence>
<gene>
    <name evidence="9" type="ORF">NK6_959</name>
</gene>
<evidence type="ECO:0000256" key="2">
    <source>
        <dbReference type="ARBA" id="ARBA00022448"/>
    </source>
</evidence>
<dbReference type="AlphaFoldDB" id="A0A0E4BKZ5"/>
<feature type="transmembrane region" description="Helical" evidence="8">
    <location>
        <begin position="69"/>
        <end position="89"/>
    </location>
</feature>
<accession>A0A0E4BKZ5</accession>
<dbReference type="EMBL" id="AP014685">
    <property type="protein sequence ID" value="BAR54144.1"/>
    <property type="molecule type" value="Genomic_DNA"/>
</dbReference>
<feature type="transmembrane region" description="Helical" evidence="8">
    <location>
        <begin position="273"/>
        <end position="295"/>
    </location>
</feature>
<feature type="transmembrane region" description="Helical" evidence="8">
    <location>
        <begin position="423"/>
        <end position="444"/>
    </location>
</feature>
<feature type="region of interest" description="Disordered" evidence="7">
    <location>
        <begin position="15"/>
        <end position="36"/>
    </location>
</feature>
<feature type="transmembrane region" description="Helical" evidence="8">
    <location>
        <begin position="361"/>
        <end position="382"/>
    </location>
</feature>
<dbReference type="Proteomes" id="UP000063308">
    <property type="component" value="Chromosome"/>
</dbReference>
<feature type="transmembrane region" description="Helical" evidence="8">
    <location>
        <begin position="212"/>
        <end position="230"/>
    </location>
</feature>
<dbReference type="PANTHER" id="PTHR11706:SF33">
    <property type="entry name" value="NATURAL RESISTANCE-ASSOCIATED MACROPHAGE PROTEIN 2"/>
    <property type="match status" value="1"/>
</dbReference>
<keyword evidence="6 8" id="KW-0472">Membrane</keyword>
<dbReference type="GO" id="GO:0005384">
    <property type="term" value="F:manganese ion transmembrane transporter activity"/>
    <property type="evidence" value="ECO:0007669"/>
    <property type="project" value="TreeGrafter"/>
</dbReference>
<dbReference type="RefSeq" id="WP_082755304.1">
    <property type="nucleotide sequence ID" value="NZ_JAFCKD010000046.1"/>
</dbReference>
<name>A0A0E4BKZ5_9BRAD</name>
<keyword evidence="4" id="KW-0769">Symport</keyword>
<evidence type="ECO:0000313" key="10">
    <source>
        <dbReference type="Proteomes" id="UP000063308"/>
    </source>
</evidence>